<dbReference type="EMBL" id="CP013928">
    <property type="protein sequence ID" value="AMJ77576.1"/>
    <property type="molecule type" value="Genomic_DNA"/>
</dbReference>
<protein>
    <submittedName>
        <fullName evidence="3">Transposase</fullName>
    </submittedName>
</protein>
<dbReference type="InterPro" id="IPR002525">
    <property type="entry name" value="Transp_IS110-like_N"/>
</dbReference>
<feature type="domain" description="Transposase IS116/IS110/IS902 C-terminal" evidence="2">
    <location>
        <begin position="223"/>
        <end position="305"/>
    </location>
</feature>
<gene>
    <name evidence="3" type="ORF">AV942_04235</name>
</gene>
<dbReference type="GO" id="GO:0003677">
    <property type="term" value="F:DNA binding"/>
    <property type="evidence" value="ECO:0007669"/>
    <property type="project" value="InterPro"/>
</dbReference>
<feature type="domain" description="Transposase IS110-like N-terminal" evidence="1">
    <location>
        <begin position="12"/>
        <end position="157"/>
    </location>
</feature>
<accession>A0AAC8XIK2</accession>
<evidence type="ECO:0000313" key="3">
    <source>
        <dbReference type="EMBL" id="AMJ77576.1"/>
    </source>
</evidence>
<dbReference type="GO" id="GO:0004803">
    <property type="term" value="F:transposase activity"/>
    <property type="evidence" value="ECO:0007669"/>
    <property type="project" value="InterPro"/>
</dbReference>
<dbReference type="Proteomes" id="UP000061468">
    <property type="component" value="Chromosome"/>
</dbReference>
<evidence type="ECO:0000259" key="1">
    <source>
        <dbReference type="Pfam" id="PF01548"/>
    </source>
</evidence>
<dbReference type="PANTHER" id="PTHR33055">
    <property type="entry name" value="TRANSPOSASE FOR INSERTION SEQUENCE ELEMENT IS1111A"/>
    <property type="match status" value="1"/>
</dbReference>
<name>A0AAC8XIK2_9ALTE</name>
<dbReference type="InterPro" id="IPR047650">
    <property type="entry name" value="Transpos_IS110"/>
</dbReference>
<proteinExistence type="predicted"/>
<sequence length="348" mass="39817">MQFYTNLHPFYCGIDLHARMLYVCILDERGEILVHKKIKDSPEQLLNLLAPYIGNIVVGAECMHCWYWLSDFCEHHNIDFILGHALYMKAIHGGKTKNDKIDAYKIAKLMRGGNFPLAYVYPKEKRAIRDLLRRRTHAMRHSAELKAFIKNALSQYNLPVPDKSDLSYTTGRDAMRGYFPNPQVQRSIDMNLRLIEVYDHEVSSIECHVEKLTKHDNGRDYYLLRSLPGVGRVLALTILYEIGSIQRFDSVQKFASYSRLVKCKAESAGKSYGTQGNKIGNAHLKWAFSEAAVLFLKGNPPAQAYLAKLQKRMSKAKALSALAHKLGRCMYFMLKNQTVFDSERFLAG</sequence>
<dbReference type="InterPro" id="IPR003346">
    <property type="entry name" value="Transposase_20"/>
</dbReference>
<dbReference type="Pfam" id="PF01548">
    <property type="entry name" value="DEDD_Tnp_IS110"/>
    <property type="match status" value="1"/>
</dbReference>
<dbReference type="NCBIfam" id="NF033542">
    <property type="entry name" value="transpos_IS110"/>
    <property type="match status" value="1"/>
</dbReference>
<dbReference type="RefSeq" id="WP_012517123.1">
    <property type="nucleotide sequence ID" value="NZ_CAKMLI010000050.1"/>
</dbReference>
<dbReference type="PANTHER" id="PTHR33055:SF15">
    <property type="entry name" value="TRANSPOSASE-RELATED"/>
    <property type="match status" value="1"/>
</dbReference>
<dbReference type="Pfam" id="PF02371">
    <property type="entry name" value="Transposase_20"/>
    <property type="match status" value="1"/>
</dbReference>
<dbReference type="AlphaFoldDB" id="A0AAC8XIK2"/>
<organism evidence="3 4">
    <name type="scientific">Alteromonas mediterranea</name>
    <dbReference type="NCBI Taxonomy" id="314275"/>
    <lineage>
        <taxon>Bacteria</taxon>
        <taxon>Pseudomonadati</taxon>
        <taxon>Pseudomonadota</taxon>
        <taxon>Gammaproteobacteria</taxon>
        <taxon>Alteromonadales</taxon>
        <taxon>Alteromonadaceae</taxon>
        <taxon>Alteromonas/Salinimonas group</taxon>
        <taxon>Alteromonas</taxon>
    </lineage>
</organism>
<evidence type="ECO:0000313" key="4">
    <source>
        <dbReference type="Proteomes" id="UP000061468"/>
    </source>
</evidence>
<dbReference type="GO" id="GO:0006313">
    <property type="term" value="P:DNA transposition"/>
    <property type="evidence" value="ECO:0007669"/>
    <property type="project" value="InterPro"/>
</dbReference>
<evidence type="ECO:0000259" key="2">
    <source>
        <dbReference type="Pfam" id="PF02371"/>
    </source>
</evidence>
<reference evidence="3 4" key="1">
    <citation type="submission" date="2015-12" db="EMBL/GenBank/DDBJ databases">
        <title>Intraspecies pangenome expansion in the marine bacterium Alteromonas.</title>
        <authorList>
            <person name="Lopez-Perez M."/>
            <person name="Rodriguez-Valera F."/>
        </authorList>
    </citation>
    <scope>NUCLEOTIDE SEQUENCE [LARGE SCALE GENOMIC DNA]</scope>
    <source>
        <strain evidence="3 4">UM8</strain>
    </source>
</reference>